<feature type="signal peptide" evidence="2">
    <location>
        <begin position="1"/>
        <end position="22"/>
    </location>
</feature>
<feature type="chain" id="PRO_5020924676" evidence="2">
    <location>
        <begin position="23"/>
        <end position="353"/>
    </location>
</feature>
<organism evidence="3 4">
    <name type="scientific">Peteryoungia ipomoeae</name>
    <dbReference type="NCBI Taxonomy" id="1210932"/>
    <lineage>
        <taxon>Bacteria</taxon>
        <taxon>Pseudomonadati</taxon>
        <taxon>Pseudomonadota</taxon>
        <taxon>Alphaproteobacteria</taxon>
        <taxon>Hyphomicrobiales</taxon>
        <taxon>Rhizobiaceae</taxon>
        <taxon>Peteryoungia</taxon>
    </lineage>
</organism>
<dbReference type="InterPro" id="IPR009560">
    <property type="entry name" value="DUF1176"/>
</dbReference>
<name>A0A4S8P4T7_9HYPH</name>
<dbReference type="Pfam" id="PF06674">
    <property type="entry name" value="DUF1176"/>
    <property type="match status" value="1"/>
</dbReference>
<reference evidence="3 4" key="1">
    <citation type="submission" date="2019-04" db="EMBL/GenBank/DDBJ databases">
        <title>Genome sequence of strain shin9-1.</title>
        <authorList>
            <person name="Gao J."/>
            <person name="Sun J."/>
        </authorList>
    </citation>
    <scope>NUCLEOTIDE SEQUENCE [LARGE SCALE GENOMIC DNA]</scope>
    <source>
        <strain evidence="4">shin9-1</strain>
    </source>
</reference>
<proteinExistence type="predicted"/>
<keyword evidence="4" id="KW-1185">Reference proteome</keyword>
<dbReference type="AlphaFoldDB" id="A0A4S8P4T7"/>
<evidence type="ECO:0000256" key="1">
    <source>
        <dbReference type="SAM" id="MobiDB-lite"/>
    </source>
</evidence>
<keyword evidence="2" id="KW-0732">Signal</keyword>
<gene>
    <name evidence="3" type="ORF">FAA97_07770</name>
</gene>
<sequence length="353" mass="37467">MRILPPTLMLAGLLSLTSASLANDSGYKEFKSWQVLCSQTLSCSMRQFLADTPFSSFELQRSAEPEAPVVLVISPRDTSLFEAAGDITAEIAVDGEKAAAFNSADISINADAGTLSLSGELIDSGVVDSIKNGSAAKLKITRGTKAIEGEIPLAGAAASLLFIDEFQKRVGHTDALTAKGDKAPNPAPPLSDIRRFSDFPEAVRARFAAGGECGETEESMLDGNALAHKLADEQTLYVTPCGMGGAYNMPYAVMVDVYGTVSSLAFPVMQDGAPSAVTTAYNLSYDHEARTFSAFFKGRGVGDCGTTSSWKFSEGAMGPQLVLVEESFRDCPSEIEDNENSDPASWPKSWPLK</sequence>
<feature type="region of interest" description="Disordered" evidence="1">
    <location>
        <begin position="333"/>
        <end position="353"/>
    </location>
</feature>
<dbReference type="Proteomes" id="UP000308828">
    <property type="component" value="Unassembled WGS sequence"/>
</dbReference>
<protein>
    <submittedName>
        <fullName evidence="3">DUF1176 domain-containing protein</fullName>
    </submittedName>
</protein>
<comment type="caution">
    <text evidence="3">The sequence shown here is derived from an EMBL/GenBank/DDBJ whole genome shotgun (WGS) entry which is preliminary data.</text>
</comment>
<dbReference type="RefSeq" id="WP_136597967.1">
    <property type="nucleotide sequence ID" value="NZ_STGV01000002.1"/>
</dbReference>
<evidence type="ECO:0000313" key="4">
    <source>
        <dbReference type="Proteomes" id="UP000308828"/>
    </source>
</evidence>
<evidence type="ECO:0000313" key="3">
    <source>
        <dbReference type="EMBL" id="THV23872.1"/>
    </source>
</evidence>
<dbReference type="OrthoDB" id="330924at2"/>
<accession>A0A4S8P4T7</accession>
<evidence type="ECO:0000256" key="2">
    <source>
        <dbReference type="SAM" id="SignalP"/>
    </source>
</evidence>
<dbReference type="EMBL" id="STGV01000002">
    <property type="protein sequence ID" value="THV23872.1"/>
    <property type="molecule type" value="Genomic_DNA"/>
</dbReference>